<dbReference type="AlphaFoldDB" id="A0A4Y4DVE0"/>
<evidence type="ECO:0000313" key="2">
    <source>
        <dbReference type="EMBL" id="GED09359.1"/>
    </source>
</evidence>
<dbReference type="Pfam" id="PF13391">
    <property type="entry name" value="HNH_2"/>
    <property type="match status" value="1"/>
</dbReference>
<dbReference type="EMBL" id="BJNZ01000006">
    <property type="protein sequence ID" value="GED09359.1"/>
    <property type="molecule type" value="Genomic_DNA"/>
</dbReference>
<evidence type="ECO:0000313" key="3">
    <source>
        <dbReference type="Proteomes" id="UP000316659"/>
    </source>
</evidence>
<dbReference type="Proteomes" id="UP000316659">
    <property type="component" value="Unassembled WGS sequence"/>
</dbReference>
<name>A0A4Y4DVE0_CELCE</name>
<dbReference type="InterPro" id="IPR003615">
    <property type="entry name" value="HNH_nuc"/>
</dbReference>
<comment type="caution">
    <text evidence="2">The sequence shown here is derived from an EMBL/GenBank/DDBJ whole genome shotgun (WGS) entry which is preliminary data.</text>
</comment>
<accession>A0A4Y4DVE0</accession>
<proteinExistence type="predicted"/>
<sequence length="317" mass="35740">MERSVWSCYSHVFAVSEDALYGDRYGERYEYDSNVVNSSRIREGDILLIRDAQLIFGFGVVERIDAAEGAKLMQRCRVCRRAALSRRKSATPEYRCLKCKAEFDEPLVEPLVVTKFVAHYGQLWIPLPSPAPVRQLLGVYAQRDRQNAIRRLDATAAERLIGQLAGIDGLFFVQISHAVGPPGGFIESVARARRGQAQFRQGLVDRFGAVCAVTGPQPEQVLDAAHLYSYAKAPHHDPHGGLLLRADIHRLFDRLVLTIDPKTWRARVDPGLADRFALLRELADREVVLDEAKRPRTDLVNGHFELATRAWKDRRGT</sequence>
<organism evidence="2 3">
    <name type="scientific">Cellulosimicrobium cellulans</name>
    <name type="common">Arthrobacter luteus</name>
    <dbReference type="NCBI Taxonomy" id="1710"/>
    <lineage>
        <taxon>Bacteria</taxon>
        <taxon>Bacillati</taxon>
        <taxon>Actinomycetota</taxon>
        <taxon>Actinomycetes</taxon>
        <taxon>Micrococcales</taxon>
        <taxon>Promicromonosporaceae</taxon>
        <taxon>Cellulosimicrobium</taxon>
    </lineage>
</organism>
<gene>
    <name evidence="2" type="ORF">CCE02nite_13580</name>
</gene>
<reference evidence="2 3" key="1">
    <citation type="submission" date="2019-06" db="EMBL/GenBank/DDBJ databases">
        <title>Whole genome shotgun sequence of Cellulosimicrobium cellulans NBRC 15516.</title>
        <authorList>
            <person name="Hosoyama A."/>
            <person name="Uohara A."/>
            <person name="Ohji S."/>
            <person name="Ichikawa N."/>
        </authorList>
    </citation>
    <scope>NUCLEOTIDE SEQUENCE [LARGE SCALE GENOMIC DNA]</scope>
    <source>
        <strain evidence="2 3">NBRC 15516</strain>
    </source>
</reference>
<evidence type="ECO:0000259" key="1">
    <source>
        <dbReference type="Pfam" id="PF13391"/>
    </source>
</evidence>
<feature type="domain" description="HNH nuclease" evidence="1">
    <location>
        <begin position="211"/>
        <end position="260"/>
    </location>
</feature>
<dbReference type="RefSeq" id="WP_141388901.1">
    <property type="nucleotide sequence ID" value="NZ_BJNZ01000006.1"/>
</dbReference>
<protein>
    <recommendedName>
        <fullName evidence="1">HNH nuclease domain-containing protein</fullName>
    </recommendedName>
</protein>